<dbReference type="OrthoDB" id="7832247at2759"/>
<feature type="transmembrane region" description="Helical" evidence="1">
    <location>
        <begin position="16"/>
        <end position="37"/>
    </location>
</feature>
<evidence type="ECO:0000256" key="1">
    <source>
        <dbReference type="SAM" id="Phobius"/>
    </source>
</evidence>
<evidence type="ECO:0000313" key="2">
    <source>
        <dbReference type="Proteomes" id="UP000504633"/>
    </source>
</evidence>
<proteinExistence type="predicted"/>
<dbReference type="Proteomes" id="UP000504633">
    <property type="component" value="Unplaced"/>
</dbReference>
<protein>
    <submittedName>
        <fullName evidence="3">Uncharacterized protein LOC111595554</fullName>
    </submittedName>
</protein>
<dbReference type="GeneID" id="111595554"/>
<reference evidence="3" key="1">
    <citation type="submission" date="2025-08" db="UniProtKB">
        <authorList>
            <consortium name="RefSeq"/>
        </authorList>
    </citation>
    <scope>IDENTIFICATION</scope>
    <source>
        <strain evidence="3">15085-1641.00</strain>
        <tissue evidence="3">Whole body</tissue>
    </source>
</reference>
<keyword evidence="1" id="KW-1133">Transmembrane helix</keyword>
<gene>
    <name evidence="3" type="primary">LOC111595554</name>
</gene>
<name>A0A6J1LDS2_DROHY</name>
<accession>A0A6J1LDS2</accession>
<sequence length="65" mass="7111">MESGRHGPKSFMHRPAVRIAAVVLVVHAVCWIGWSAINPSANNNSQVAKANDPYERIRAAVESKD</sequence>
<keyword evidence="2" id="KW-1185">Reference proteome</keyword>
<evidence type="ECO:0000313" key="3">
    <source>
        <dbReference type="RefSeq" id="XP_023165115.1"/>
    </source>
</evidence>
<dbReference type="AlphaFoldDB" id="A0A6J1LDS2"/>
<keyword evidence="1" id="KW-0812">Transmembrane</keyword>
<dbReference type="KEGG" id="dhe:111595554"/>
<dbReference type="RefSeq" id="XP_023165115.1">
    <property type="nucleotide sequence ID" value="XM_023309347.2"/>
</dbReference>
<keyword evidence="1" id="KW-0472">Membrane</keyword>
<organism evidence="2 3">
    <name type="scientific">Drosophila hydei</name>
    <name type="common">Fruit fly</name>
    <dbReference type="NCBI Taxonomy" id="7224"/>
    <lineage>
        <taxon>Eukaryota</taxon>
        <taxon>Metazoa</taxon>
        <taxon>Ecdysozoa</taxon>
        <taxon>Arthropoda</taxon>
        <taxon>Hexapoda</taxon>
        <taxon>Insecta</taxon>
        <taxon>Pterygota</taxon>
        <taxon>Neoptera</taxon>
        <taxon>Endopterygota</taxon>
        <taxon>Diptera</taxon>
        <taxon>Brachycera</taxon>
        <taxon>Muscomorpha</taxon>
        <taxon>Ephydroidea</taxon>
        <taxon>Drosophilidae</taxon>
        <taxon>Drosophila</taxon>
    </lineage>
</organism>